<keyword evidence="1 2" id="KW-0238">DNA-binding</keyword>
<feature type="compositionally biased region" description="Polar residues" evidence="4">
    <location>
        <begin position="148"/>
        <end position="157"/>
    </location>
</feature>
<dbReference type="Gene3D" id="2.40.50.140">
    <property type="entry name" value="Nucleic acid-binding proteins"/>
    <property type="match status" value="1"/>
</dbReference>
<evidence type="ECO:0000256" key="1">
    <source>
        <dbReference type="ARBA" id="ARBA00023125"/>
    </source>
</evidence>
<dbReference type="PROSITE" id="PS50935">
    <property type="entry name" value="SSB"/>
    <property type="match status" value="1"/>
</dbReference>
<dbReference type="InterPro" id="IPR012340">
    <property type="entry name" value="NA-bd_OB-fold"/>
</dbReference>
<dbReference type="Pfam" id="PF00436">
    <property type="entry name" value="SSB"/>
    <property type="match status" value="1"/>
</dbReference>
<dbReference type="InterPro" id="IPR011344">
    <property type="entry name" value="ssDNA-bd"/>
</dbReference>
<dbReference type="EMBL" id="CP113865">
    <property type="protein sequence ID" value="WAM33303.1"/>
    <property type="molecule type" value="Genomic_DNA"/>
</dbReference>
<evidence type="ECO:0000313" key="6">
    <source>
        <dbReference type="Proteomes" id="UP001164909"/>
    </source>
</evidence>
<feature type="region of interest" description="Disordered" evidence="4">
    <location>
        <begin position="105"/>
        <end position="157"/>
    </location>
</feature>
<evidence type="ECO:0000313" key="5">
    <source>
        <dbReference type="EMBL" id="WAM33303.1"/>
    </source>
</evidence>
<gene>
    <name evidence="5" type="ORF">OTK00_001798</name>
</gene>
<evidence type="ECO:0000256" key="4">
    <source>
        <dbReference type="SAM" id="MobiDB-lite"/>
    </source>
</evidence>
<dbReference type="GO" id="GO:0003677">
    <property type="term" value="F:DNA binding"/>
    <property type="evidence" value="ECO:0007669"/>
    <property type="project" value="UniProtKB-KW"/>
</dbReference>
<dbReference type="NCBIfam" id="TIGR00621">
    <property type="entry name" value="ssb"/>
    <property type="match status" value="1"/>
</dbReference>
<sequence length="157" mass="18083">MNKCLFFGRLTKDPEVFTTQNGNKLVRITIAMDRKVKDEKRAQFIPCIAFNKNAELLEQYYQKGREILVEARVENATGKTKEGAQYPTFRFVVERFWFAGAKKEQQHEQAAEIPAPAESEASDDELEKELEEIFEEDQSFEPPVENGVITSESELPF</sequence>
<reference evidence="5" key="1">
    <citation type="submission" date="2022-12" db="EMBL/GenBank/DDBJ databases">
        <authorList>
            <person name="Bing R.G."/>
            <person name="Willard D.J."/>
            <person name="Manesh M.J.H."/>
            <person name="Laemthong T."/>
            <person name="Crosby J.R."/>
            <person name="Kelly R.M."/>
        </authorList>
    </citation>
    <scope>NUCLEOTIDE SEQUENCE</scope>
    <source>
        <strain evidence="5">DSM 8990</strain>
    </source>
</reference>
<dbReference type="InterPro" id="IPR000424">
    <property type="entry name" value="Primosome_PriB/ssb"/>
</dbReference>
<organism evidence="5 6">
    <name type="scientific">Caldicellulosiruptor morganii</name>
    <dbReference type="NCBI Taxonomy" id="1387555"/>
    <lineage>
        <taxon>Bacteria</taxon>
        <taxon>Bacillati</taxon>
        <taxon>Bacillota</taxon>
        <taxon>Bacillota incertae sedis</taxon>
        <taxon>Caldicellulosiruptorales</taxon>
        <taxon>Caldicellulosiruptoraceae</taxon>
        <taxon>Caldicellulosiruptor</taxon>
    </lineage>
</organism>
<dbReference type="SUPFAM" id="SSF50249">
    <property type="entry name" value="Nucleic acid-binding proteins"/>
    <property type="match status" value="1"/>
</dbReference>
<evidence type="ECO:0000256" key="3">
    <source>
        <dbReference type="RuleBase" id="RU000524"/>
    </source>
</evidence>
<feature type="compositionally biased region" description="Acidic residues" evidence="4">
    <location>
        <begin position="120"/>
        <end position="139"/>
    </location>
</feature>
<dbReference type="CDD" id="cd04496">
    <property type="entry name" value="SSB_OBF"/>
    <property type="match status" value="1"/>
</dbReference>
<dbReference type="Proteomes" id="UP001164909">
    <property type="component" value="Chromosome"/>
</dbReference>
<proteinExistence type="predicted"/>
<name>A0ABY7BKD7_9FIRM</name>
<evidence type="ECO:0000256" key="2">
    <source>
        <dbReference type="PROSITE-ProRule" id="PRU00252"/>
    </source>
</evidence>
<dbReference type="RefSeq" id="WP_045169942.1">
    <property type="nucleotide sequence ID" value="NZ_CP113865.1"/>
</dbReference>
<keyword evidence="6" id="KW-1185">Reference proteome</keyword>
<accession>A0ABY7BKD7</accession>
<protein>
    <recommendedName>
        <fullName evidence="3">Single-stranded DNA-binding protein</fullName>
    </recommendedName>
</protein>